<dbReference type="PANTHER" id="PTHR43825">
    <property type="entry name" value="PYRUVATE DEHYDROGENASE E1 COMPONENT"/>
    <property type="match status" value="1"/>
</dbReference>
<dbReference type="InterPro" id="IPR005474">
    <property type="entry name" value="Transketolase_N"/>
</dbReference>
<reference evidence="2 3" key="1">
    <citation type="submission" date="2020-03" db="EMBL/GenBank/DDBJ databases">
        <title>Metabolic flexibility allows generalist bacteria to become dominant in a frequently disturbed ecosystem.</title>
        <authorList>
            <person name="Chen Y.-J."/>
            <person name="Leung P.M."/>
            <person name="Bay S.K."/>
            <person name="Hugenholtz P."/>
            <person name="Kessler A.J."/>
            <person name="Shelley G."/>
            <person name="Waite D.W."/>
            <person name="Cook P.L."/>
            <person name="Greening C."/>
        </authorList>
    </citation>
    <scope>NUCLEOTIDE SEQUENCE [LARGE SCALE GENOMIC DNA]</scope>
    <source>
        <strain evidence="2">SS_bin_28</strain>
    </source>
</reference>
<dbReference type="EMBL" id="JABDJR010000478">
    <property type="protein sequence ID" value="NNF07442.1"/>
    <property type="molecule type" value="Genomic_DNA"/>
</dbReference>
<organism evidence="2 3">
    <name type="scientific">Eiseniibacteriota bacterium</name>
    <dbReference type="NCBI Taxonomy" id="2212470"/>
    <lineage>
        <taxon>Bacteria</taxon>
        <taxon>Candidatus Eiseniibacteriota</taxon>
    </lineage>
</organism>
<dbReference type="PANTHER" id="PTHR43825:SF1">
    <property type="entry name" value="TRANSKETOLASE-LIKE PYRIMIDINE-BINDING DOMAIN-CONTAINING PROTEIN"/>
    <property type="match status" value="1"/>
</dbReference>
<name>A0A7Y2EAR5_UNCEI</name>
<dbReference type="InterPro" id="IPR051157">
    <property type="entry name" value="PDH/Transketolase"/>
</dbReference>
<evidence type="ECO:0000313" key="2">
    <source>
        <dbReference type="EMBL" id="NNF07442.1"/>
    </source>
</evidence>
<evidence type="ECO:0000313" key="3">
    <source>
        <dbReference type="Proteomes" id="UP000547674"/>
    </source>
</evidence>
<protein>
    <submittedName>
        <fullName evidence="2">Transketolase</fullName>
    </submittedName>
</protein>
<feature type="non-terminal residue" evidence="2">
    <location>
        <position position="600"/>
    </location>
</feature>
<sequence length="600" mass="65952">MSTRTQSPLEEHLAYSRSQFENWEVLKDVIDQLIDLILNYRQSGHPGGSRSKVHALVTSMLSGAMRWDIRSPEKRFGDRFVLVAGHTAPVIYTTLAALGDVMRTMHEKTGDDRFKIAPHRIVLWEDLLQFRRRGGLAGHAEMEGKTLFFKFNTGPSGHGSPAAAGEALALMRAGADSVKVWAFEGEGGHTTGATHETKNSAWGLKLKNLIYVLDWNDFGIDDHPVSMIVPGNPQSWFEPYGWRVEGAEDGSQWEPVTRAILEIAHGDNPDSLPGCAWVKTRKGRGYGKYDYKSHGAPHKRNSEEFWACRKEFADKYGVTWNSFGESDPGDGAKLQAQMEANLNIALDVLRNSPACEAIANRLVEVGDSVPEDLSSLRLDTSKNPLNDPELYDFENYPAELYAKPGDKQPNRAGLGKWGAYINAWSKAKYGRPLFLVCSADLADSTNISGFGKGHGDFEGWGKYVPGVNPEGALVPQEITEFTNSGLAVGLATVNLSKKPLEEFNGFLSGCSTYGSFSYLKYGPMRLFAQVAQDSDIKVGKVLWVAGHSGPETADDSRTHFGIFAPGVTQLFPEGHVVDVHPWEFNEVPVVIAAALKHPKA</sequence>
<feature type="domain" description="Transketolase N-terminal" evidence="1">
    <location>
        <begin position="125"/>
        <end position="301"/>
    </location>
</feature>
<accession>A0A7Y2EAR5</accession>
<dbReference type="AlphaFoldDB" id="A0A7Y2EAR5"/>
<dbReference type="Pfam" id="PF00456">
    <property type="entry name" value="Transketolase_N"/>
    <property type="match status" value="1"/>
</dbReference>
<evidence type="ECO:0000259" key="1">
    <source>
        <dbReference type="Pfam" id="PF00456"/>
    </source>
</evidence>
<dbReference type="Gene3D" id="3.40.50.970">
    <property type="match status" value="2"/>
</dbReference>
<gene>
    <name evidence="2" type="ORF">HKN21_11825</name>
</gene>
<dbReference type="Proteomes" id="UP000547674">
    <property type="component" value="Unassembled WGS sequence"/>
</dbReference>
<dbReference type="SUPFAM" id="SSF52518">
    <property type="entry name" value="Thiamin diphosphate-binding fold (THDP-binding)"/>
    <property type="match status" value="2"/>
</dbReference>
<dbReference type="InterPro" id="IPR029061">
    <property type="entry name" value="THDP-binding"/>
</dbReference>
<comment type="caution">
    <text evidence="2">The sequence shown here is derived from an EMBL/GenBank/DDBJ whole genome shotgun (WGS) entry which is preliminary data.</text>
</comment>
<proteinExistence type="predicted"/>